<evidence type="ECO:0000256" key="2">
    <source>
        <dbReference type="ARBA" id="ARBA00009677"/>
    </source>
</evidence>
<dbReference type="AlphaFoldDB" id="W0DWE8"/>
<comment type="similarity">
    <text evidence="2 6">Belongs to the flagella basal body rod proteins family.</text>
</comment>
<evidence type="ECO:0000256" key="6">
    <source>
        <dbReference type="RuleBase" id="RU362116"/>
    </source>
</evidence>
<dbReference type="NCBIfam" id="TIGR03506">
    <property type="entry name" value="FlgEFG_subfam"/>
    <property type="match status" value="1"/>
</dbReference>
<keyword evidence="10" id="KW-1185">Reference proteome</keyword>
<dbReference type="eggNOG" id="COG4787">
    <property type="taxonomic scope" value="Bacteria"/>
</dbReference>
<dbReference type="InterPro" id="IPR037925">
    <property type="entry name" value="FlgE/F/G-like"/>
</dbReference>
<gene>
    <name evidence="9" type="ORF">THIAE_07405</name>
</gene>
<evidence type="ECO:0000256" key="5">
    <source>
        <dbReference type="ARBA" id="ARBA00040228"/>
    </source>
</evidence>
<keyword evidence="9" id="KW-0966">Cell projection</keyword>
<sequence>MDRMLFIAMSGAKEVAFSQANNANNLANANTDGFMQDFNQFRAQLLQGPGWESRTYSMDERPATDFTPGAIKVTGRPLDVTTNGDGFFAVLNRNQDEAYVRSASLQVTEAGLLVDVKGQPVLNAAGGQIALPPYDDVAIGSDGTISLIPAGAGANEWVVIDQLRLVSPPLNQLMKDLDGSVRLVAGAELPEQANVPMVSGALQTSNVNTVQALTTMIELSRKYEMQVKMMKTASDLASSTNQILSIRG</sequence>
<dbReference type="Proteomes" id="UP000005380">
    <property type="component" value="Chromosome"/>
</dbReference>
<comment type="subunit">
    <text evidence="4 6">The basal body constitutes a major portion of the flagellar organelle and consists of five rings (E,L,P,S, and M) mounted on a central rod. The rod consists of about 26 subunits of FlgG in the distal portion, and FlgB, FlgC and FlgF are thought to build up the proximal portion of the rod with about 6 subunits each.</text>
</comment>
<evidence type="ECO:0000313" key="9">
    <source>
        <dbReference type="EMBL" id="AHF01603.1"/>
    </source>
</evidence>
<keyword evidence="9" id="KW-0969">Cilium</keyword>
<dbReference type="Pfam" id="PF06429">
    <property type="entry name" value="Flg_bbr_C"/>
    <property type="match status" value="1"/>
</dbReference>
<dbReference type="EMBL" id="CP007030">
    <property type="protein sequence ID" value="AHF01603.1"/>
    <property type="molecule type" value="Genomic_DNA"/>
</dbReference>
<dbReference type="STRING" id="717772.THIAE_07405"/>
<evidence type="ECO:0000259" key="8">
    <source>
        <dbReference type="Pfam" id="PF22692"/>
    </source>
</evidence>
<comment type="subcellular location">
    <subcellularLocation>
        <location evidence="1 6">Bacterial flagellum basal body</location>
    </subcellularLocation>
</comment>
<dbReference type="KEGG" id="tao:THIAE_07405"/>
<dbReference type="InParanoid" id="W0DWE8"/>
<keyword evidence="3 6" id="KW-0975">Bacterial flagellum</keyword>
<evidence type="ECO:0000256" key="1">
    <source>
        <dbReference type="ARBA" id="ARBA00004117"/>
    </source>
</evidence>
<proteinExistence type="inferred from homology"/>
<dbReference type="HOGENOM" id="CLU_013687_1_0_6"/>
<dbReference type="InterPro" id="IPR010930">
    <property type="entry name" value="Flg_bb/hook_C_dom"/>
</dbReference>
<evidence type="ECO:0000256" key="4">
    <source>
        <dbReference type="ARBA" id="ARBA00038560"/>
    </source>
</evidence>
<dbReference type="InterPro" id="IPR053967">
    <property type="entry name" value="LlgE_F_G-like_D1"/>
</dbReference>
<organism evidence="9 10">
    <name type="scientific">Thiomicrospira aerophila AL3</name>
    <dbReference type="NCBI Taxonomy" id="717772"/>
    <lineage>
        <taxon>Bacteria</taxon>
        <taxon>Pseudomonadati</taxon>
        <taxon>Pseudomonadota</taxon>
        <taxon>Gammaproteobacteria</taxon>
        <taxon>Thiotrichales</taxon>
        <taxon>Piscirickettsiaceae</taxon>
        <taxon>Thiomicrospira</taxon>
    </lineage>
</organism>
<dbReference type="PANTHER" id="PTHR30435:SF18">
    <property type="entry name" value="FLAGELLAR BASAL-BODY ROD PROTEIN FLGF"/>
    <property type="match status" value="1"/>
</dbReference>
<dbReference type="SUPFAM" id="SSF117143">
    <property type="entry name" value="Flagellar hook protein flgE"/>
    <property type="match status" value="1"/>
</dbReference>
<protein>
    <recommendedName>
        <fullName evidence="5 6">Flagellar basal-body rod protein FlgF</fullName>
    </recommendedName>
</protein>
<feature type="domain" description="Flagellar hook protein FlgE/F/G-like D1" evidence="8">
    <location>
        <begin position="83"/>
        <end position="146"/>
    </location>
</feature>
<dbReference type="FunCoup" id="W0DWE8">
    <property type="interactions" value="42"/>
</dbReference>
<name>W0DWE8_9GAMM</name>
<dbReference type="PANTHER" id="PTHR30435">
    <property type="entry name" value="FLAGELLAR PROTEIN"/>
    <property type="match status" value="1"/>
</dbReference>
<dbReference type="GO" id="GO:0071978">
    <property type="term" value="P:bacterial-type flagellum-dependent swarming motility"/>
    <property type="evidence" value="ECO:0007669"/>
    <property type="project" value="TreeGrafter"/>
</dbReference>
<reference evidence="9 10" key="1">
    <citation type="submission" date="2013-12" db="EMBL/GenBank/DDBJ databases">
        <authorList>
            <consortium name="DOE Joint Genome Institute"/>
            <person name="Kappler U."/>
            <person name="Huntemann M."/>
            <person name="Han J."/>
            <person name="Chen A."/>
            <person name="Kyrpides N."/>
            <person name="Mavromatis K."/>
            <person name="Markowitz V."/>
            <person name="Palaniappan K."/>
            <person name="Ivanova N."/>
            <person name="Schaumberg A."/>
            <person name="Pati A."/>
            <person name="Liolios K."/>
            <person name="Nordberg H.P."/>
            <person name="Cantor M.N."/>
            <person name="Hua S.X."/>
            <person name="Woyke T."/>
        </authorList>
    </citation>
    <scope>NUCLEOTIDE SEQUENCE [LARGE SCALE GENOMIC DNA]</scope>
    <source>
        <strain evidence="10">AL2</strain>
    </source>
</reference>
<dbReference type="Pfam" id="PF22692">
    <property type="entry name" value="LlgE_F_G_D1"/>
    <property type="match status" value="1"/>
</dbReference>
<keyword evidence="9" id="KW-0282">Flagellum</keyword>
<dbReference type="NCBIfam" id="NF009280">
    <property type="entry name" value="PRK12640.1"/>
    <property type="match status" value="1"/>
</dbReference>
<evidence type="ECO:0000256" key="3">
    <source>
        <dbReference type="ARBA" id="ARBA00023143"/>
    </source>
</evidence>
<evidence type="ECO:0000259" key="7">
    <source>
        <dbReference type="Pfam" id="PF06429"/>
    </source>
</evidence>
<dbReference type="GO" id="GO:0030694">
    <property type="term" value="C:bacterial-type flagellum basal body, rod"/>
    <property type="evidence" value="ECO:0007669"/>
    <property type="project" value="UniProtKB-UniRule"/>
</dbReference>
<accession>W0DWE8</accession>
<dbReference type="OrthoDB" id="9804559at2"/>
<evidence type="ECO:0000313" key="10">
    <source>
        <dbReference type="Proteomes" id="UP000005380"/>
    </source>
</evidence>
<feature type="domain" description="Flagellar basal-body/hook protein C-terminal" evidence="7">
    <location>
        <begin position="199"/>
        <end position="243"/>
    </location>
</feature>
<dbReference type="InterPro" id="IPR020013">
    <property type="entry name" value="Flagellar_FlgE/F/G"/>
</dbReference>